<organism evidence="2 3">
    <name type="scientific">Papiliotrema laurentii</name>
    <name type="common">Cryptococcus laurentii</name>
    <dbReference type="NCBI Taxonomy" id="5418"/>
    <lineage>
        <taxon>Eukaryota</taxon>
        <taxon>Fungi</taxon>
        <taxon>Dikarya</taxon>
        <taxon>Basidiomycota</taxon>
        <taxon>Agaricomycotina</taxon>
        <taxon>Tremellomycetes</taxon>
        <taxon>Tremellales</taxon>
        <taxon>Rhynchogastremaceae</taxon>
        <taxon>Papiliotrema</taxon>
    </lineage>
</organism>
<name>A0AAD9CYI4_PAPLA</name>
<dbReference type="CDD" id="cd14496">
    <property type="entry name" value="PTP_paladin"/>
    <property type="match status" value="1"/>
</dbReference>
<keyword evidence="3" id="KW-1185">Reference proteome</keyword>
<evidence type="ECO:0000256" key="1">
    <source>
        <dbReference type="SAM" id="MobiDB-lite"/>
    </source>
</evidence>
<dbReference type="EMBL" id="JAODAN010000006">
    <property type="protein sequence ID" value="KAK1923782.1"/>
    <property type="molecule type" value="Genomic_DNA"/>
</dbReference>
<dbReference type="InterPro" id="IPR029021">
    <property type="entry name" value="Prot-tyrosine_phosphatase-like"/>
</dbReference>
<dbReference type="InterPro" id="IPR050561">
    <property type="entry name" value="PTP"/>
</dbReference>
<feature type="compositionally biased region" description="Polar residues" evidence="1">
    <location>
        <begin position="1"/>
        <end position="22"/>
    </location>
</feature>
<dbReference type="SMART" id="SM01301">
    <property type="entry name" value="PTPlike_phytase"/>
    <property type="match status" value="3"/>
</dbReference>
<dbReference type="SUPFAM" id="SSF52799">
    <property type="entry name" value="(Phosphotyrosine protein) phosphatases II"/>
    <property type="match status" value="3"/>
</dbReference>
<feature type="compositionally biased region" description="Low complexity" evidence="1">
    <location>
        <begin position="31"/>
        <end position="55"/>
    </location>
</feature>
<comment type="caution">
    <text evidence="2">The sequence shown here is derived from an EMBL/GenBank/DDBJ whole genome shotgun (WGS) entry which is preliminary data.</text>
</comment>
<sequence>MAASTSQQSNNPNPPSTHANPNPISPPALTARSPPALLHLPSRPSPLGSGPLLRRTSSSTPDSSVALMRAALGRVPSGGGKGKGKVLGIQDRLRREVDGVVKRRQGGVLGRGYILKTGPFNEYKARLTRLTQDHYPTGRALDLDLTIQGAPNFRAPDEEGLNVYGVAQPTVPGLRSILTILGCQPHMPNPPSRRGSSSTPNLGAGPRRSSGAGSPQDDVGGADGIGAPLQKTISAAADGSRALGTVEGVEKGRAIWFSTREETLIYCNGRPYVLRDAAAPFSTLALSDRATNLEDIERRLKLDILDEARRYGGMILTHDEVSGQETVPTWVSVDEASIQTPKEVWEEVKEKGWRVDYWRIPIAPDRPIEDNYLDAYVRVINKADPLTTSLVFNCGMGVVRTTFGMIAAMLVRRQQFLQRGLDDPFPTAAGGSGLQTPAAAAGNPAAQFLEQATHQQALNKSLLRLTRILDRNLPSKHPSSAIDLLASQPNLLEVLRKAHMGNYQIVLSLLSSLDHGRQMKRLVDHVIDSCDAVVNLRENVLEYRIKYSVVASDEKTRQAVLQRAVRSLEQYFDLIVFAAYLEEEEAGDSGVTFSQWLKSRPEIWNQIKILRRQGGNRLLAFAPANDLSVISRSSEFVDGQYSRSMIDGRERKREVDLQGGKVLGDEWADHVVKNRNGIILRASTLLKSDLWLHEAASSSEGVRGAIGFRQIRDSSIFATGQPTEDALSTILKGVHERCPNVNCVLWICLREEPLVMINGSPYCLRRDSTALRNIRDYTGVSASRLEVLEERLKSDVVAELDEFQGRILLHTETADGEVVPVWESVDKQDVASIREIMDEASAATTDVQLSFIRIPITSESSPDFHDLTELLELCQRTDLERTAIVLNDQLGRGRSTTTAVIVLLIQRWLKKGRETSTTPKTPVRGTRPSMTRRQTMPAPKTSWQVINSCLRVIRSGLEVKRVVDEAIDATATHFNLRDTIEDLRVKAEEATDPEEKQRNVERAIYHLQRYYHLLLFQAYLDDRTPDEENPYSFESFVKHRPVFKTLEKELLQGGLESLTPIERMDPAAGMALPDEVSQAVASRSGTILSAQTILKSDFFSGLQKQSLPERVEGAANYRKLPIMPDLDGHHTEPDRYVYGTGMPSATGLRNALEKMGAGPGGPRSVIWTSLREEPVLYVKSRPHVLRLLDKPLTNVETTGVTAAVVERMETQLKEDVLHEIRKGEGRVLLHDEVETKPGSYEIIPIWENVQEHEVMTPREMYQGVIEEHYRVDYARVAITDEQAPLPASLQVIVGRVAKGLKESSDFVFNCQMGRGRTTTGMVAASLIATIATEDMELERADEADEEEQESGEMAEMQQYLNGEYKTILQLVTVLSHGKQAKRVTDKVVNLMEGVQNLRKAVYEWVPSAHILIVQQLTVSFKVKVDAAEPGSSKHATLSHQAVNYLYRYGTLIVLANFLLEAKEQGLSLDETDFASWLQQHREIRSVLSRKTLD</sequence>
<proteinExistence type="predicted"/>
<feature type="region of interest" description="Disordered" evidence="1">
    <location>
        <begin position="1"/>
        <end position="62"/>
    </location>
</feature>
<feature type="compositionally biased region" description="Low complexity" evidence="1">
    <location>
        <begin position="203"/>
        <end position="215"/>
    </location>
</feature>
<dbReference type="Pfam" id="PF14566">
    <property type="entry name" value="PTPlike_phytase"/>
    <property type="match status" value="3"/>
</dbReference>
<accession>A0AAD9CYI4</accession>
<dbReference type="FunFam" id="3.90.190.10:FF:000127">
    <property type="entry name" value="Chromosome 21, whole genome shotgun sequence"/>
    <property type="match status" value="1"/>
</dbReference>
<evidence type="ECO:0000313" key="3">
    <source>
        <dbReference type="Proteomes" id="UP001182556"/>
    </source>
</evidence>
<dbReference type="PANTHER" id="PTHR23339">
    <property type="entry name" value="TYROSINE SPECIFIC PROTEIN PHOSPHATASE AND DUAL SPECIFICITY PROTEIN PHOSPHATASE"/>
    <property type="match status" value="1"/>
</dbReference>
<gene>
    <name evidence="2" type="ORF">DB88DRAFT_540957</name>
</gene>
<protein>
    <submittedName>
        <fullName evidence="2">Inositol hexakisphosphate-domain-containing protein</fullName>
    </submittedName>
</protein>
<dbReference type="Gene3D" id="3.90.190.10">
    <property type="entry name" value="Protein tyrosine phosphatase superfamily"/>
    <property type="match status" value="3"/>
</dbReference>
<feature type="region of interest" description="Disordered" evidence="1">
    <location>
        <begin position="914"/>
        <end position="938"/>
    </location>
</feature>
<evidence type="ECO:0000313" key="2">
    <source>
        <dbReference type="EMBL" id="KAK1923782.1"/>
    </source>
</evidence>
<reference evidence="2" key="1">
    <citation type="submission" date="2023-02" db="EMBL/GenBank/DDBJ databases">
        <title>Identification and recombinant expression of a fungal hydrolase from Papiliotrema laurentii that hydrolyzes apple cutin and clears colloidal polyester polyurethane.</title>
        <authorList>
            <consortium name="DOE Joint Genome Institute"/>
            <person name="Roman V.A."/>
            <person name="Bojanowski C."/>
            <person name="Crable B.R."/>
            <person name="Wagner D.N."/>
            <person name="Hung C.S."/>
            <person name="Nadeau L.J."/>
            <person name="Schratz L."/>
            <person name="Haridas S."/>
            <person name="Pangilinan J."/>
            <person name="Lipzen A."/>
            <person name="Na H."/>
            <person name="Yan M."/>
            <person name="Ng V."/>
            <person name="Grigoriev I.V."/>
            <person name="Spatafora J.W."/>
            <person name="Barlow D."/>
            <person name="Biffinger J."/>
            <person name="Kelley-Loughnane N."/>
            <person name="Varaljay V.A."/>
            <person name="Crookes-Goodson W.J."/>
        </authorList>
    </citation>
    <scope>NUCLEOTIDE SEQUENCE</scope>
    <source>
        <strain evidence="2">5307AH</strain>
    </source>
</reference>
<feature type="region of interest" description="Disordered" evidence="1">
    <location>
        <begin position="182"/>
        <end position="226"/>
    </location>
</feature>
<dbReference type="Proteomes" id="UP001182556">
    <property type="component" value="Unassembled WGS sequence"/>
</dbReference>